<feature type="region of interest" description="Disordered" evidence="1">
    <location>
        <begin position="335"/>
        <end position="416"/>
    </location>
</feature>
<feature type="compositionally biased region" description="Basic and acidic residues" evidence="1">
    <location>
        <begin position="335"/>
        <end position="351"/>
    </location>
</feature>
<feature type="compositionally biased region" description="Low complexity" evidence="1">
    <location>
        <begin position="929"/>
        <end position="961"/>
    </location>
</feature>
<feature type="compositionally biased region" description="Basic and acidic residues" evidence="1">
    <location>
        <begin position="367"/>
        <end position="387"/>
    </location>
</feature>
<name>V5IMA1_NEUCR</name>
<dbReference type="VEuPathDB" id="FungiDB:NCU06536"/>
<evidence type="ECO:0000256" key="1">
    <source>
        <dbReference type="SAM" id="MobiDB-lite"/>
    </source>
</evidence>
<feature type="region of interest" description="Disordered" evidence="1">
    <location>
        <begin position="866"/>
        <end position="901"/>
    </location>
</feature>
<dbReference type="EMBL" id="CM002239">
    <property type="protein sequence ID" value="ESA42812.1"/>
    <property type="molecule type" value="Genomic_DNA"/>
</dbReference>
<organism evidence="2 3">
    <name type="scientific">Neurospora crassa (strain ATCC 24698 / 74-OR23-1A / CBS 708.71 / DSM 1257 / FGSC 987)</name>
    <dbReference type="NCBI Taxonomy" id="367110"/>
    <lineage>
        <taxon>Eukaryota</taxon>
        <taxon>Fungi</taxon>
        <taxon>Dikarya</taxon>
        <taxon>Ascomycota</taxon>
        <taxon>Pezizomycotina</taxon>
        <taxon>Sordariomycetes</taxon>
        <taxon>Sordariomycetidae</taxon>
        <taxon>Sordariales</taxon>
        <taxon>Sordariaceae</taxon>
        <taxon>Neurospora</taxon>
    </lineage>
</organism>
<gene>
    <name evidence="2" type="ORF">NCU06536</name>
</gene>
<dbReference type="RefSeq" id="XP_011394193.1">
    <property type="nucleotide sequence ID" value="XM_011395891.1"/>
</dbReference>
<feature type="region of interest" description="Disordered" evidence="1">
    <location>
        <begin position="711"/>
        <end position="741"/>
    </location>
</feature>
<reference evidence="2 3" key="1">
    <citation type="journal article" date="2003" name="Nature">
        <title>The genome sequence of the filamentous fungus Neurospora crassa.</title>
        <authorList>
            <person name="Galagan J.E."/>
            <person name="Calvo S.E."/>
            <person name="Borkovich K.A."/>
            <person name="Selker E.U."/>
            <person name="Read N.D."/>
            <person name="Jaffe D."/>
            <person name="FitzHugh W."/>
            <person name="Ma L.J."/>
            <person name="Smirnov S."/>
            <person name="Purcell S."/>
            <person name="Rehman B."/>
            <person name="Elkins T."/>
            <person name="Engels R."/>
            <person name="Wang S."/>
            <person name="Nielsen C.B."/>
            <person name="Butler J."/>
            <person name="Endrizzi M."/>
            <person name="Qui D."/>
            <person name="Ianakiev P."/>
            <person name="Bell-Pedersen D."/>
            <person name="Nelson M.A."/>
            <person name="Werner-Washburne M."/>
            <person name="Selitrennikoff C.P."/>
            <person name="Kinsey J.A."/>
            <person name="Braun E.L."/>
            <person name="Zelter A."/>
            <person name="Schulte U."/>
            <person name="Kothe G.O."/>
            <person name="Jedd G."/>
            <person name="Mewes W."/>
            <person name="Staben C."/>
            <person name="Marcotte E."/>
            <person name="Greenberg D."/>
            <person name="Roy A."/>
            <person name="Foley K."/>
            <person name="Naylor J."/>
            <person name="Stange-Thomann N."/>
            <person name="Barrett R."/>
            <person name="Gnerre S."/>
            <person name="Kamal M."/>
            <person name="Kamvysselis M."/>
            <person name="Mauceli E."/>
            <person name="Bielke C."/>
            <person name="Rudd S."/>
            <person name="Frishman D."/>
            <person name="Krystofova S."/>
            <person name="Rasmussen C."/>
            <person name="Metzenberg R.L."/>
            <person name="Perkins D.D."/>
            <person name="Kroken S."/>
            <person name="Cogoni C."/>
            <person name="Macino G."/>
            <person name="Catcheside D."/>
            <person name="Li W."/>
            <person name="Pratt R.J."/>
            <person name="Osmani S.A."/>
            <person name="DeSouza C.P."/>
            <person name="Glass L."/>
            <person name="Orbach M.J."/>
            <person name="Berglund J.A."/>
            <person name="Voelker R."/>
            <person name="Yarden O."/>
            <person name="Plamann M."/>
            <person name="Seiler S."/>
            <person name="Dunlap J."/>
            <person name="Radford A."/>
            <person name="Aramayo R."/>
            <person name="Natvig D.O."/>
            <person name="Alex L.A."/>
            <person name="Mannhaupt G."/>
            <person name="Ebbole D.J."/>
            <person name="Freitag M."/>
            <person name="Paulsen I."/>
            <person name="Sachs M.S."/>
            <person name="Lander E.S."/>
            <person name="Nusbaum C."/>
            <person name="Birren B."/>
        </authorList>
    </citation>
    <scope>NUCLEOTIDE SEQUENCE [LARGE SCALE GENOMIC DNA]</scope>
    <source>
        <strain evidence="3">ATCC 24698 / 74-OR23-1A / CBS 708.71 / DSM 1257 / FGSC 987</strain>
    </source>
</reference>
<feature type="region of interest" description="Disordered" evidence="1">
    <location>
        <begin position="159"/>
        <end position="180"/>
    </location>
</feature>
<evidence type="ECO:0000313" key="3">
    <source>
        <dbReference type="Proteomes" id="UP000001805"/>
    </source>
</evidence>
<proteinExistence type="predicted"/>
<keyword evidence="3" id="KW-1185">Reference proteome</keyword>
<dbReference type="Proteomes" id="UP000001805">
    <property type="component" value="Chromosome 4, Linkage Group IV"/>
</dbReference>
<evidence type="ECO:0000313" key="2">
    <source>
        <dbReference type="EMBL" id="ESA42812.1"/>
    </source>
</evidence>
<evidence type="ECO:0008006" key="4">
    <source>
        <dbReference type="Google" id="ProtNLM"/>
    </source>
</evidence>
<feature type="region of interest" description="Disordered" evidence="1">
    <location>
        <begin position="923"/>
        <end position="980"/>
    </location>
</feature>
<accession>V5IMA1</accession>
<sequence length="1017" mass="112381">MSLTSASTPTYRAGWAKASSLASGAAVVRHHHHQQQQTRGFRFGRTWSSYLDPEYTQDVCHRQRRIRYKYFQTLNRRLSWEQHPLAENAKSTIKRMSKDYWYPVEQENAGRRHLDEEIAASTINNPTGIRPGQNIEDAERAPLEDLLFGDAKTQIKTKAEAPLEKSKCSRGNKNKSKSVKADSEYVIDPITNRKVLKSATFGLDSNVPLSSPYTSQFTNLTPPELDASKPIFYDGPPPEAELKVYSQVKVDDAPWNPIDPASAPSLSDVLLKDTPAPDLLNALSSDQAKVSWHPNAGIAATTAVPPLGPQSQPVANDVSEAINKQEAKYEDLDKYGPVKADEPDGKYRDTPEVPADETELGKYGAVRSHEPDGKYKQASEDTVDKAELGQYGAVRAHEPDGKYKEQKEFTNTQEYDPAELAEYDSVRVHEPDGKYKKEKGVNNYDEYDPAELAEYGSVRAHEPDGLYKKEKGVNNYDEYDPAELAEYDAVRAHEPDGMYKKEKAVNNYDEYDPAELAEYDAVRVHEPDGLYKKEKGVRNYDEYDPAELAEYDAVRVHEPDGMYKEQKSFSNTQEYDPAELAQYDAVRAHEPDGMYKKEKEFVNYSEYDPAELAGYGAFRAHEPDGMYKKEKEYTNYSEYEDLDAYGKPFLSHEPDGKYAAEMARAEPRSAPSVLKELRERQQPAVVAGLQGDAVDAAKFSEELSQYGAFRSHEPDGKYAASAQGQRQAHAAEEDTLSEENPLEAFTYEDAQTTKSSAVSKPQPVKPTTTSPTVYKILAFNPDTQFVEEAETTSSVLPSNSNTPTSPADVLTRLTNISKFLPHFARIESQGFEIVAGSGDVLVFRKVREGVTSPLQSQTVHEPAAARQAMAQADGTLATSSSGGSPINPVDMTGGSLSGGGKRDYHVATGRFASPTGFVNYNLPSSTTTAANPSQSQSPSSASEKVHYEQAAAETQQQQEQKQQQEEGEVGQQQRKKASLTKRAVMGAAWIAGGAYSVGVVRDFFKTGGVDGKGSKGL</sequence>
<feature type="compositionally biased region" description="Basic residues" evidence="1">
    <location>
        <begin position="168"/>
        <end position="178"/>
    </location>
</feature>
<dbReference type="OrthoDB" id="3946750at2759"/>
<dbReference type="GeneID" id="3878401"/>
<protein>
    <recommendedName>
        <fullName evidence="4">Serine-threonine rich protein</fullName>
    </recommendedName>
</protein>
<dbReference type="AlphaFoldDB" id="V5IMA1"/>
<feature type="region of interest" description="Disordered" evidence="1">
    <location>
        <begin position="750"/>
        <end position="769"/>
    </location>
</feature>
<feature type="compositionally biased region" description="Basic and acidic residues" evidence="1">
    <location>
        <begin position="395"/>
        <end position="408"/>
    </location>
</feature>